<gene>
    <name evidence="2" type="ORF">B4N89_19510</name>
</gene>
<sequence>MGSAITAVGIASVASVRRINDLPMALLPVILGAHQLVEAVVWQGETGDVSAGTAEIAREAWAVIAFPLLPAFVPLAVLAAQWPLARGRERVRATFFIVLGLVVAGALGHALVSRPVDAEICGNTVRYSVGIPGAPWVIAGYLVATLGSLLLARDRLLRFLGLVCAVGAAITMRLWFHAFASTWCAVAAAASVIVLWWVRSRRPAPPGSAGSSPGPVSELVR</sequence>
<dbReference type="STRING" id="159449.B4N89_19510"/>
<evidence type="ECO:0000256" key="1">
    <source>
        <dbReference type="SAM" id="Phobius"/>
    </source>
</evidence>
<name>A0A1T3P861_9ACTN</name>
<comment type="caution">
    <text evidence="2">The sequence shown here is derived from an EMBL/GenBank/DDBJ whole genome shotgun (WGS) entry which is preliminary data.</text>
</comment>
<keyword evidence="3" id="KW-1185">Reference proteome</keyword>
<keyword evidence="1" id="KW-0812">Transmembrane</keyword>
<dbReference type="AlphaFoldDB" id="A0A1T3P861"/>
<keyword evidence="1" id="KW-0472">Membrane</keyword>
<accession>A0A1T3P861</accession>
<feature type="transmembrane region" description="Helical" evidence="1">
    <location>
        <begin position="124"/>
        <end position="144"/>
    </location>
</feature>
<feature type="transmembrane region" description="Helical" evidence="1">
    <location>
        <begin position="156"/>
        <end position="174"/>
    </location>
</feature>
<dbReference type="OrthoDB" id="4381840at2"/>
<organism evidence="2 3">
    <name type="scientific">Embleya scabrispora</name>
    <dbReference type="NCBI Taxonomy" id="159449"/>
    <lineage>
        <taxon>Bacteria</taxon>
        <taxon>Bacillati</taxon>
        <taxon>Actinomycetota</taxon>
        <taxon>Actinomycetes</taxon>
        <taxon>Kitasatosporales</taxon>
        <taxon>Streptomycetaceae</taxon>
        <taxon>Embleya</taxon>
    </lineage>
</organism>
<evidence type="ECO:0000313" key="3">
    <source>
        <dbReference type="Proteomes" id="UP000190037"/>
    </source>
</evidence>
<feature type="transmembrane region" description="Helical" evidence="1">
    <location>
        <begin position="60"/>
        <end position="81"/>
    </location>
</feature>
<dbReference type="InterPro" id="IPR046737">
    <property type="entry name" value="DUF6629"/>
</dbReference>
<proteinExistence type="predicted"/>
<feature type="transmembrane region" description="Helical" evidence="1">
    <location>
        <begin position="93"/>
        <end position="112"/>
    </location>
</feature>
<protein>
    <recommendedName>
        <fullName evidence="4">DUF998 domain-containing protein</fullName>
    </recommendedName>
</protein>
<dbReference type="Pfam" id="PF20334">
    <property type="entry name" value="DUF6629"/>
    <property type="match status" value="1"/>
</dbReference>
<reference evidence="2 3" key="1">
    <citation type="submission" date="2017-03" db="EMBL/GenBank/DDBJ databases">
        <title>Draft genome sequence of Streptomyces scabrisporus NF3, endophyte isolated from Amphipterygium adstringens.</title>
        <authorList>
            <person name="Vazquez M."/>
            <person name="Ceapa C.D."/>
            <person name="Rodriguez Luna D."/>
            <person name="Sanchez Esquivel S."/>
        </authorList>
    </citation>
    <scope>NUCLEOTIDE SEQUENCE [LARGE SCALE GENOMIC DNA]</scope>
    <source>
        <strain evidence="2 3">NF3</strain>
    </source>
</reference>
<dbReference type="Proteomes" id="UP000190037">
    <property type="component" value="Unassembled WGS sequence"/>
</dbReference>
<evidence type="ECO:0008006" key="4">
    <source>
        <dbReference type="Google" id="ProtNLM"/>
    </source>
</evidence>
<keyword evidence="1" id="KW-1133">Transmembrane helix</keyword>
<evidence type="ECO:0000313" key="2">
    <source>
        <dbReference type="EMBL" id="OPC85151.1"/>
    </source>
</evidence>
<dbReference type="EMBL" id="MWQN01000001">
    <property type="protein sequence ID" value="OPC85151.1"/>
    <property type="molecule type" value="Genomic_DNA"/>
</dbReference>
<feature type="transmembrane region" description="Helical" evidence="1">
    <location>
        <begin position="180"/>
        <end position="198"/>
    </location>
</feature>